<proteinExistence type="predicted"/>
<keyword evidence="1" id="KW-0812">Transmembrane</keyword>
<name>A0A6M3J1X8_9ZZZZ</name>
<evidence type="ECO:0000256" key="1">
    <source>
        <dbReference type="SAM" id="Phobius"/>
    </source>
</evidence>
<sequence>MGNEGRVISMPMNGYWLRKYGKQPQDMDDGERWMAMFNEIYEIRDEIKCIPKHEKLFYVIVLVGPFLISAIVWLVLQVLNNGA</sequence>
<reference evidence="2" key="1">
    <citation type="submission" date="2020-03" db="EMBL/GenBank/DDBJ databases">
        <title>The deep terrestrial virosphere.</title>
        <authorList>
            <person name="Holmfeldt K."/>
            <person name="Nilsson E."/>
            <person name="Simone D."/>
            <person name="Lopez-Fernandez M."/>
            <person name="Wu X."/>
            <person name="de Brujin I."/>
            <person name="Lundin D."/>
            <person name="Andersson A."/>
            <person name="Bertilsson S."/>
            <person name="Dopson M."/>
        </authorList>
    </citation>
    <scope>NUCLEOTIDE SEQUENCE</scope>
    <source>
        <strain evidence="2">MM415B00565</strain>
    </source>
</reference>
<accession>A0A6M3J1X8</accession>
<dbReference type="AlphaFoldDB" id="A0A6M3J1X8"/>
<evidence type="ECO:0000313" key="2">
    <source>
        <dbReference type="EMBL" id="QJA63936.1"/>
    </source>
</evidence>
<keyword evidence="1" id="KW-0472">Membrane</keyword>
<dbReference type="EMBL" id="MT141509">
    <property type="protein sequence ID" value="QJA63936.1"/>
    <property type="molecule type" value="Genomic_DNA"/>
</dbReference>
<gene>
    <name evidence="2" type="ORF">MM415B00565_0020</name>
</gene>
<feature type="transmembrane region" description="Helical" evidence="1">
    <location>
        <begin position="56"/>
        <end position="76"/>
    </location>
</feature>
<protein>
    <submittedName>
        <fullName evidence="2">Uncharacterized protein</fullName>
    </submittedName>
</protein>
<organism evidence="2">
    <name type="scientific">viral metagenome</name>
    <dbReference type="NCBI Taxonomy" id="1070528"/>
    <lineage>
        <taxon>unclassified sequences</taxon>
        <taxon>metagenomes</taxon>
        <taxon>organismal metagenomes</taxon>
    </lineage>
</organism>
<keyword evidence="1" id="KW-1133">Transmembrane helix</keyword>